<accession>A0ACB9QDA4</accession>
<name>A0ACB9QDA4_BAUVA</name>
<protein>
    <submittedName>
        <fullName evidence="1">Uncharacterized protein</fullName>
    </submittedName>
</protein>
<reference evidence="1 2" key="1">
    <citation type="journal article" date="2022" name="DNA Res.">
        <title>Chromosomal-level genome assembly of the orchid tree Bauhinia variegata (Leguminosae; Cercidoideae) supports the allotetraploid origin hypothesis of Bauhinia.</title>
        <authorList>
            <person name="Zhong Y."/>
            <person name="Chen Y."/>
            <person name="Zheng D."/>
            <person name="Pang J."/>
            <person name="Liu Y."/>
            <person name="Luo S."/>
            <person name="Meng S."/>
            <person name="Qian L."/>
            <person name="Wei D."/>
            <person name="Dai S."/>
            <person name="Zhou R."/>
        </authorList>
    </citation>
    <scope>NUCLEOTIDE SEQUENCE [LARGE SCALE GENOMIC DNA]</scope>
    <source>
        <strain evidence="1">BV-YZ2020</strain>
    </source>
</reference>
<keyword evidence="2" id="KW-1185">Reference proteome</keyword>
<evidence type="ECO:0000313" key="1">
    <source>
        <dbReference type="EMBL" id="KAI4356720.1"/>
    </source>
</evidence>
<dbReference type="EMBL" id="CM039426">
    <property type="protein sequence ID" value="KAI4356720.1"/>
    <property type="molecule type" value="Genomic_DNA"/>
</dbReference>
<sequence>MGLLQYSSYISSLVVLCSLLLKPSCSLNPKSSQNEEWKSAIVTWYGKKTGAGSDRGACEYGAVVENSPLSKMVTAVGRTLYDEGRGCGACYQMKCTENVECSGNPITVVTTDECKTCSDKDHFDLSGTAFGALAKPGKADNLRHAGRLQVKYTRVACQFGTNIALKVGSGSNPYYFSLVVEYENDNSNLAAVHLKQAQPSDSWVSMKRDRGAVWILNSSSPLRAPLSVKLAEASGETIVAENVIPADWKPGNTYHSSVNFKNSV</sequence>
<organism evidence="1 2">
    <name type="scientific">Bauhinia variegata</name>
    <name type="common">Purple orchid tree</name>
    <name type="synonym">Phanera variegata</name>
    <dbReference type="NCBI Taxonomy" id="167791"/>
    <lineage>
        <taxon>Eukaryota</taxon>
        <taxon>Viridiplantae</taxon>
        <taxon>Streptophyta</taxon>
        <taxon>Embryophyta</taxon>
        <taxon>Tracheophyta</taxon>
        <taxon>Spermatophyta</taxon>
        <taxon>Magnoliopsida</taxon>
        <taxon>eudicotyledons</taxon>
        <taxon>Gunneridae</taxon>
        <taxon>Pentapetalae</taxon>
        <taxon>rosids</taxon>
        <taxon>fabids</taxon>
        <taxon>Fabales</taxon>
        <taxon>Fabaceae</taxon>
        <taxon>Cercidoideae</taxon>
        <taxon>Cercideae</taxon>
        <taxon>Bauhiniinae</taxon>
        <taxon>Bauhinia</taxon>
    </lineage>
</organism>
<dbReference type="Proteomes" id="UP000828941">
    <property type="component" value="Chromosome 1"/>
</dbReference>
<comment type="caution">
    <text evidence="1">The sequence shown here is derived from an EMBL/GenBank/DDBJ whole genome shotgun (WGS) entry which is preliminary data.</text>
</comment>
<proteinExistence type="predicted"/>
<evidence type="ECO:0000313" key="2">
    <source>
        <dbReference type="Proteomes" id="UP000828941"/>
    </source>
</evidence>
<gene>
    <name evidence="1" type="ORF">L6164_000718</name>
</gene>